<comment type="caution">
    <text evidence="10">The sequence shown here is derived from an EMBL/GenBank/DDBJ whole genome shotgun (WGS) entry which is preliminary data.</text>
</comment>
<accession>A0ABX1Z8N9</accession>
<dbReference type="InterPro" id="IPR004089">
    <property type="entry name" value="MCPsignal_dom"/>
</dbReference>
<dbReference type="SMART" id="SM00304">
    <property type="entry name" value="HAMP"/>
    <property type="match status" value="1"/>
</dbReference>
<dbReference type="InterPro" id="IPR003660">
    <property type="entry name" value="HAMP_dom"/>
</dbReference>
<sequence>MRLFLTCRLLKVVPYSSLQHTSFASISSINSLQIIAVRNITSTFLRFCYIFGKCLLEEIITEKAEWGLTKMKKFKWSIVKKMVLGITLVSTVTYGTSAFFIFTLQGLFKDYMPDWLFIWITLSLGIFWTGFLGWIAAKWFIKPLLQLTDAANEASAGNLQITITPSKSDDELRELSLSFSLMIGNLREIIDGISVNFIGTDMHVDELRSAIGHAAAHVELITTTIEDISHGAEQQSKSSEAMFMSVEQIMRTTDDINKKAHDARHLTTQMIITIKDSARVIHSLVNGMQSLAISNQESIHTVRRLESNAKQISEISSVVGEFANQTHLLALNASIEAARAGEHGKGFAVVAGEVKKLAEQSSQAVHDINQLIDQIQSEVKNVVSKITQQFEMVNKETANGETTASALQSIVGEANQVDQFVDHIASMVSSQADQVQLTLNEARDVTDIASKISVGAKGVFASTQEQTAVMEQIAASSDVLRDQSASLKKQIEIFKVR</sequence>
<dbReference type="SMART" id="SM00283">
    <property type="entry name" value="MA"/>
    <property type="match status" value="1"/>
</dbReference>
<protein>
    <submittedName>
        <fullName evidence="10">HAMP domain-containing protein</fullName>
    </submittedName>
</protein>
<comment type="subcellular location">
    <subcellularLocation>
        <location evidence="1">Cell membrane</location>
    </subcellularLocation>
</comment>
<evidence type="ECO:0000256" key="6">
    <source>
        <dbReference type="PROSITE-ProRule" id="PRU00284"/>
    </source>
</evidence>
<keyword evidence="3 7" id="KW-0472">Membrane</keyword>
<dbReference type="EMBL" id="WHOC01000156">
    <property type="protein sequence ID" value="NOU89725.1"/>
    <property type="molecule type" value="Genomic_DNA"/>
</dbReference>
<dbReference type="PROSITE" id="PS50111">
    <property type="entry name" value="CHEMOTAXIS_TRANSDUC_2"/>
    <property type="match status" value="1"/>
</dbReference>
<keyword evidence="11" id="KW-1185">Reference proteome</keyword>
<evidence type="ECO:0000313" key="10">
    <source>
        <dbReference type="EMBL" id="NOU89725.1"/>
    </source>
</evidence>
<keyword evidence="7" id="KW-0812">Transmembrane</keyword>
<dbReference type="Proteomes" id="UP000658690">
    <property type="component" value="Unassembled WGS sequence"/>
</dbReference>
<name>A0ABX1Z8N9_9BACL</name>
<dbReference type="Gene3D" id="6.10.340.10">
    <property type="match status" value="1"/>
</dbReference>
<dbReference type="CDD" id="cd06225">
    <property type="entry name" value="HAMP"/>
    <property type="match status" value="1"/>
</dbReference>
<dbReference type="PANTHER" id="PTHR32089">
    <property type="entry name" value="METHYL-ACCEPTING CHEMOTAXIS PROTEIN MCPB"/>
    <property type="match status" value="1"/>
</dbReference>
<dbReference type="PROSITE" id="PS50885">
    <property type="entry name" value="HAMP"/>
    <property type="match status" value="1"/>
</dbReference>
<evidence type="ECO:0000256" key="7">
    <source>
        <dbReference type="SAM" id="Phobius"/>
    </source>
</evidence>
<reference evidence="10 11" key="1">
    <citation type="submission" date="2019-10" db="EMBL/GenBank/DDBJ databases">
        <title>Description of Paenibacillus choica sp. nov.</title>
        <authorList>
            <person name="Carlier A."/>
            <person name="Qi S."/>
        </authorList>
    </citation>
    <scope>NUCLEOTIDE SEQUENCE [LARGE SCALE GENOMIC DNA]</scope>
    <source>
        <strain evidence="10 11">LMG 31460</strain>
    </source>
</reference>
<dbReference type="Gene3D" id="1.10.287.950">
    <property type="entry name" value="Methyl-accepting chemotaxis protein"/>
    <property type="match status" value="1"/>
</dbReference>
<feature type="domain" description="Methyl-accepting transducer" evidence="8">
    <location>
        <begin position="210"/>
        <end position="446"/>
    </location>
</feature>
<keyword evidence="2" id="KW-1003">Cell membrane</keyword>
<comment type="similarity">
    <text evidence="5">Belongs to the methyl-accepting chemotaxis (MCP) protein family.</text>
</comment>
<evidence type="ECO:0000256" key="2">
    <source>
        <dbReference type="ARBA" id="ARBA00022475"/>
    </source>
</evidence>
<evidence type="ECO:0000256" key="4">
    <source>
        <dbReference type="ARBA" id="ARBA00023224"/>
    </source>
</evidence>
<dbReference type="SUPFAM" id="SSF58104">
    <property type="entry name" value="Methyl-accepting chemotaxis protein (MCP) signaling domain"/>
    <property type="match status" value="1"/>
</dbReference>
<evidence type="ECO:0000256" key="5">
    <source>
        <dbReference type="ARBA" id="ARBA00029447"/>
    </source>
</evidence>
<evidence type="ECO:0000256" key="3">
    <source>
        <dbReference type="ARBA" id="ARBA00023136"/>
    </source>
</evidence>
<feature type="domain" description="HAMP" evidence="9">
    <location>
        <begin position="138"/>
        <end position="191"/>
    </location>
</feature>
<gene>
    <name evidence="10" type="ORF">GC102_28830</name>
</gene>
<organism evidence="10 11">
    <name type="scientific">Paenibacillus germinis</name>
    <dbReference type="NCBI Taxonomy" id="2654979"/>
    <lineage>
        <taxon>Bacteria</taxon>
        <taxon>Bacillati</taxon>
        <taxon>Bacillota</taxon>
        <taxon>Bacilli</taxon>
        <taxon>Bacillales</taxon>
        <taxon>Paenibacillaceae</taxon>
        <taxon>Paenibacillus</taxon>
    </lineage>
</organism>
<keyword evidence="7" id="KW-1133">Transmembrane helix</keyword>
<dbReference type="Pfam" id="PF00015">
    <property type="entry name" value="MCPsignal"/>
    <property type="match status" value="1"/>
</dbReference>
<evidence type="ECO:0000259" key="9">
    <source>
        <dbReference type="PROSITE" id="PS50885"/>
    </source>
</evidence>
<feature type="transmembrane region" description="Helical" evidence="7">
    <location>
        <begin position="116"/>
        <end position="137"/>
    </location>
</feature>
<dbReference type="Pfam" id="PF00672">
    <property type="entry name" value="HAMP"/>
    <property type="match status" value="1"/>
</dbReference>
<dbReference type="PANTHER" id="PTHR32089:SF112">
    <property type="entry name" value="LYSOZYME-LIKE PROTEIN-RELATED"/>
    <property type="match status" value="1"/>
</dbReference>
<feature type="transmembrane region" description="Helical" evidence="7">
    <location>
        <begin position="82"/>
        <end position="104"/>
    </location>
</feature>
<keyword evidence="4 6" id="KW-0807">Transducer</keyword>
<evidence type="ECO:0000259" key="8">
    <source>
        <dbReference type="PROSITE" id="PS50111"/>
    </source>
</evidence>
<evidence type="ECO:0000256" key="1">
    <source>
        <dbReference type="ARBA" id="ARBA00004236"/>
    </source>
</evidence>
<proteinExistence type="inferred from homology"/>
<evidence type="ECO:0000313" key="11">
    <source>
        <dbReference type="Proteomes" id="UP000658690"/>
    </source>
</evidence>